<protein>
    <submittedName>
        <fullName evidence="2">GL20891</fullName>
    </submittedName>
</protein>
<keyword evidence="3" id="KW-1185">Reference proteome</keyword>
<evidence type="ECO:0000313" key="3">
    <source>
        <dbReference type="Proteomes" id="UP000008744"/>
    </source>
</evidence>
<feature type="compositionally biased region" description="Polar residues" evidence="1">
    <location>
        <begin position="152"/>
        <end position="165"/>
    </location>
</feature>
<dbReference type="EMBL" id="CH479227">
    <property type="protein sequence ID" value="EDW35314.1"/>
    <property type="molecule type" value="Genomic_DNA"/>
</dbReference>
<dbReference type="AlphaFoldDB" id="B4H990"/>
<dbReference type="Proteomes" id="UP000008744">
    <property type="component" value="Unassembled WGS sequence"/>
</dbReference>
<evidence type="ECO:0000256" key="1">
    <source>
        <dbReference type="SAM" id="MobiDB-lite"/>
    </source>
</evidence>
<proteinExistence type="predicted"/>
<reference evidence="2 3" key="1">
    <citation type="journal article" date="2007" name="Nature">
        <title>Evolution of genes and genomes on the Drosophila phylogeny.</title>
        <authorList>
            <consortium name="Drosophila 12 Genomes Consortium"/>
            <person name="Clark A.G."/>
            <person name="Eisen M.B."/>
            <person name="Smith D.R."/>
            <person name="Bergman C.M."/>
            <person name="Oliver B."/>
            <person name="Markow T.A."/>
            <person name="Kaufman T.C."/>
            <person name="Kellis M."/>
            <person name="Gelbart W."/>
            <person name="Iyer V.N."/>
            <person name="Pollard D.A."/>
            <person name="Sackton T.B."/>
            <person name="Larracuente A.M."/>
            <person name="Singh N.D."/>
            <person name="Abad J.P."/>
            <person name="Abt D.N."/>
            <person name="Adryan B."/>
            <person name="Aguade M."/>
            <person name="Akashi H."/>
            <person name="Anderson W.W."/>
            <person name="Aquadro C.F."/>
            <person name="Ardell D.H."/>
            <person name="Arguello R."/>
            <person name="Artieri C.G."/>
            <person name="Barbash D.A."/>
            <person name="Barker D."/>
            <person name="Barsanti P."/>
            <person name="Batterham P."/>
            <person name="Batzoglou S."/>
            <person name="Begun D."/>
            <person name="Bhutkar A."/>
            <person name="Blanco E."/>
            <person name="Bosak S.A."/>
            <person name="Bradley R.K."/>
            <person name="Brand A.D."/>
            <person name="Brent M.R."/>
            <person name="Brooks A.N."/>
            <person name="Brown R.H."/>
            <person name="Butlin R.K."/>
            <person name="Caggese C."/>
            <person name="Calvi B.R."/>
            <person name="Bernardo de Carvalho A."/>
            <person name="Caspi A."/>
            <person name="Castrezana S."/>
            <person name="Celniker S.E."/>
            <person name="Chang J.L."/>
            <person name="Chapple C."/>
            <person name="Chatterji S."/>
            <person name="Chinwalla A."/>
            <person name="Civetta A."/>
            <person name="Clifton S.W."/>
            <person name="Comeron J.M."/>
            <person name="Costello J.C."/>
            <person name="Coyne J.A."/>
            <person name="Daub J."/>
            <person name="David R.G."/>
            <person name="Delcher A.L."/>
            <person name="Delehaunty K."/>
            <person name="Do C.B."/>
            <person name="Ebling H."/>
            <person name="Edwards K."/>
            <person name="Eickbush T."/>
            <person name="Evans J.D."/>
            <person name="Filipski A."/>
            <person name="Findeiss S."/>
            <person name="Freyhult E."/>
            <person name="Fulton L."/>
            <person name="Fulton R."/>
            <person name="Garcia A.C."/>
            <person name="Gardiner A."/>
            <person name="Garfield D.A."/>
            <person name="Garvin B.E."/>
            <person name="Gibson G."/>
            <person name="Gilbert D."/>
            <person name="Gnerre S."/>
            <person name="Godfrey J."/>
            <person name="Good R."/>
            <person name="Gotea V."/>
            <person name="Gravely B."/>
            <person name="Greenberg A.J."/>
            <person name="Griffiths-Jones S."/>
            <person name="Gross S."/>
            <person name="Guigo R."/>
            <person name="Gustafson E.A."/>
            <person name="Haerty W."/>
            <person name="Hahn M.W."/>
            <person name="Halligan D.L."/>
            <person name="Halpern A.L."/>
            <person name="Halter G.M."/>
            <person name="Han M.V."/>
            <person name="Heger A."/>
            <person name="Hillier L."/>
            <person name="Hinrichs A.S."/>
            <person name="Holmes I."/>
            <person name="Hoskins R.A."/>
            <person name="Hubisz M.J."/>
            <person name="Hultmark D."/>
            <person name="Huntley M.A."/>
            <person name="Jaffe D.B."/>
            <person name="Jagadeeshan S."/>
            <person name="Jeck W.R."/>
            <person name="Johnson J."/>
            <person name="Jones C.D."/>
            <person name="Jordan W.C."/>
            <person name="Karpen G.H."/>
            <person name="Kataoka E."/>
            <person name="Keightley P.D."/>
            <person name="Kheradpour P."/>
            <person name="Kirkness E.F."/>
            <person name="Koerich L.B."/>
            <person name="Kristiansen K."/>
            <person name="Kudrna D."/>
            <person name="Kulathinal R.J."/>
            <person name="Kumar S."/>
            <person name="Kwok R."/>
            <person name="Lander E."/>
            <person name="Langley C.H."/>
            <person name="Lapoint R."/>
            <person name="Lazzaro B.P."/>
            <person name="Lee S.J."/>
            <person name="Levesque L."/>
            <person name="Li R."/>
            <person name="Lin C.F."/>
            <person name="Lin M.F."/>
            <person name="Lindblad-Toh K."/>
            <person name="Llopart A."/>
            <person name="Long M."/>
            <person name="Low L."/>
            <person name="Lozovsky E."/>
            <person name="Lu J."/>
            <person name="Luo M."/>
            <person name="Machado C.A."/>
            <person name="Makalowski W."/>
            <person name="Marzo M."/>
            <person name="Matsuda M."/>
            <person name="Matzkin L."/>
            <person name="McAllister B."/>
            <person name="McBride C.S."/>
            <person name="McKernan B."/>
            <person name="McKernan K."/>
            <person name="Mendez-Lago M."/>
            <person name="Minx P."/>
            <person name="Mollenhauer M.U."/>
            <person name="Montooth K."/>
            <person name="Mount S.M."/>
            <person name="Mu X."/>
            <person name="Myers E."/>
            <person name="Negre B."/>
            <person name="Newfeld S."/>
            <person name="Nielsen R."/>
            <person name="Noor M.A."/>
            <person name="O'Grady P."/>
            <person name="Pachter L."/>
            <person name="Papaceit M."/>
            <person name="Parisi M.J."/>
            <person name="Parisi M."/>
            <person name="Parts L."/>
            <person name="Pedersen J.S."/>
            <person name="Pesole G."/>
            <person name="Phillippy A.M."/>
            <person name="Ponting C.P."/>
            <person name="Pop M."/>
            <person name="Porcelli D."/>
            <person name="Powell J.R."/>
            <person name="Prohaska S."/>
            <person name="Pruitt K."/>
            <person name="Puig M."/>
            <person name="Quesneville H."/>
            <person name="Ram K.R."/>
            <person name="Rand D."/>
            <person name="Rasmussen M.D."/>
            <person name="Reed L.K."/>
            <person name="Reenan R."/>
            <person name="Reily A."/>
            <person name="Remington K.A."/>
            <person name="Rieger T.T."/>
            <person name="Ritchie M.G."/>
            <person name="Robin C."/>
            <person name="Rogers Y.H."/>
            <person name="Rohde C."/>
            <person name="Rozas J."/>
            <person name="Rubenfield M.J."/>
            <person name="Ruiz A."/>
            <person name="Russo S."/>
            <person name="Salzberg S.L."/>
            <person name="Sanchez-Gracia A."/>
            <person name="Saranga D.J."/>
            <person name="Sato H."/>
            <person name="Schaeffer S.W."/>
            <person name="Schatz M.C."/>
            <person name="Schlenke T."/>
            <person name="Schwartz R."/>
            <person name="Segarra C."/>
            <person name="Singh R.S."/>
            <person name="Sirot L."/>
            <person name="Sirota M."/>
            <person name="Sisneros N.B."/>
            <person name="Smith C.D."/>
            <person name="Smith T.F."/>
            <person name="Spieth J."/>
            <person name="Stage D.E."/>
            <person name="Stark A."/>
            <person name="Stephan W."/>
            <person name="Strausberg R.L."/>
            <person name="Strempel S."/>
            <person name="Sturgill D."/>
            <person name="Sutton G."/>
            <person name="Sutton G.G."/>
            <person name="Tao W."/>
            <person name="Teichmann S."/>
            <person name="Tobari Y.N."/>
            <person name="Tomimura Y."/>
            <person name="Tsolas J.M."/>
            <person name="Valente V.L."/>
            <person name="Venter E."/>
            <person name="Venter J.C."/>
            <person name="Vicario S."/>
            <person name="Vieira F.G."/>
            <person name="Vilella A.J."/>
            <person name="Villasante A."/>
            <person name="Walenz B."/>
            <person name="Wang J."/>
            <person name="Wasserman M."/>
            <person name="Watts T."/>
            <person name="Wilson D."/>
            <person name="Wilson R.K."/>
            <person name="Wing R.A."/>
            <person name="Wolfner M.F."/>
            <person name="Wong A."/>
            <person name="Wong G.K."/>
            <person name="Wu C.I."/>
            <person name="Wu G."/>
            <person name="Yamamoto D."/>
            <person name="Yang H.P."/>
            <person name="Yang S.P."/>
            <person name="Yorke J.A."/>
            <person name="Yoshida K."/>
            <person name="Zdobnov E."/>
            <person name="Zhang P."/>
            <person name="Zhang Y."/>
            <person name="Zimin A.V."/>
            <person name="Baldwin J."/>
            <person name="Abdouelleil A."/>
            <person name="Abdulkadir J."/>
            <person name="Abebe A."/>
            <person name="Abera B."/>
            <person name="Abreu J."/>
            <person name="Acer S.C."/>
            <person name="Aftuck L."/>
            <person name="Alexander A."/>
            <person name="An P."/>
            <person name="Anderson E."/>
            <person name="Anderson S."/>
            <person name="Arachi H."/>
            <person name="Azer M."/>
            <person name="Bachantsang P."/>
            <person name="Barry A."/>
            <person name="Bayul T."/>
            <person name="Berlin A."/>
            <person name="Bessette D."/>
            <person name="Bloom T."/>
            <person name="Blye J."/>
            <person name="Boguslavskiy L."/>
            <person name="Bonnet C."/>
            <person name="Boukhgalter B."/>
            <person name="Bourzgui I."/>
            <person name="Brown A."/>
            <person name="Cahill P."/>
            <person name="Channer S."/>
            <person name="Cheshatsang Y."/>
            <person name="Chuda L."/>
            <person name="Citroen M."/>
            <person name="Collymore A."/>
            <person name="Cooke P."/>
            <person name="Costello M."/>
            <person name="D'Aco K."/>
            <person name="Daza R."/>
            <person name="De Haan G."/>
            <person name="DeGray S."/>
            <person name="DeMaso C."/>
            <person name="Dhargay N."/>
            <person name="Dooley K."/>
            <person name="Dooley E."/>
            <person name="Doricent M."/>
            <person name="Dorje P."/>
            <person name="Dorjee K."/>
            <person name="Dupes A."/>
            <person name="Elong R."/>
            <person name="Falk J."/>
            <person name="Farina A."/>
            <person name="Faro S."/>
            <person name="Ferguson D."/>
            <person name="Fisher S."/>
            <person name="Foley C.D."/>
            <person name="Franke A."/>
            <person name="Friedrich D."/>
            <person name="Gadbois L."/>
            <person name="Gearin G."/>
            <person name="Gearin C.R."/>
            <person name="Giannoukos G."/>
            <person name="Goode T."/>
            <person name="Graham J."/>
            <person name="Grandbois E."/>
            <person name="Grewal S."/>
            <person name="Gyaltsen K."/>
            <person name="Hafez N."/>
            <person name="Hagos B."/>
            <person name="Hall J."/>
            <person name="Henson C."/>
            <person name="Hollinger A."/>
            <person name="Honan T."/>
            <person name="Huard M.D."/>
            <person name="Hughes L."/>
            <person name="Hurhula B."/>
            <person name="Husby M.E."/>
            <person name="Kamat A."/>
            <person name="Kanga B."/>
            <person name="Kashin S."/>
            <person name="Khazanovich D."/>
            <person name="Kisner P."/>
            <person name="Lance K."/>
            <person name="Lara M."/>
            <person name="Lee W."/>
            <person name="Lennon N."/>
            <person name="Letendre F."/>
            <person name="LeVine R."/>
            <person name="Lipovsky A."/>
            <person name="Liu X."/>
            <person name="Liu J."/>
            <person name="Liu S."/>
            <person name="Lokyitsang T."/>
            <person name="Lokyitsang Y."/>
            <person name="Lubonja R."/>
            <person name="Lui A."/>
            <person name="MacDonald P."/>
            <person name="Magnisalis V."/>
            <person name="Maru K."/>
            <person name="Matthews C."/>
            <person name="McCusker W."/>
            <person name="McDonough S."/>
            <person name="Mehta T."/>
            <person name="Meldrim J."/>
            <person name="Meneus L."/>
            <person name="Mihai O."/>
            <person name="Mihalev A."/>
            <person name="Mihova T."/>
            <person name="Mittelman R."/>
            <person name="Mlenga V."/>
            <person name="Montmayeur A."/>
            <person name="Mulrain L."/>
            <person name="Navidi A."/>
            <person name="Naylor J."/>
            <person name="Negash T."/>
            <person name="Nguyen T."/>
            <person name="Nguyen N."/>
            <person name="Nicol R."/>
            <person name="Norbu C."/>
            <person name="Norbu N."/>
            <person name="Novod N."/>
            <person name="O'Neill B."/>
            <person name="Osman S."/>
            <person name="Markiewicz E."/>
            <person name="Oyono O.L."/>
            <person name="Patti C."/>
            <person name="Phunkhang P."/>
            <person name="Pierre F."/>
            <person name="Priest M."/>
            <person name="Raghuraman S."/>
            <person name="Rege F."/>
            <person name="Reyes R."/>
            <person name="Rise C."/>
            <person name="Rogov P."/>
            <person name="Ross K."/>
            <person name="Ryan E."/>
            <person name="Settipalli S."/>
            <person name="Shea T."/>
            <person name="Sherpa N."/>
            <person name="Shi L."/>
            <person name="Shih D."/>
            <person name="Sparrow T."/>
            <person name="Spaulding J."/>
            <person name="Stalker J."/>
            <person name="Stange-Thomann N."/>
            <person name="Stavropoulos S."/>
            <person name="Stone C."/>
            <person name="Strader C."/>
            <person name="Tesfaye S."/>
            <person name="Thomson T."/>
            <person name="Thoulutsang Y."/>
            <person name="Thoulutsang D."/>
            <person name="Topham K."/>
            <person name="Topping I."/>
            <person name="Tsamla T."/>
            <person name="Vassiliev H."/>
            <person name="Vo A."/>
            <person name="Wangchuk T."/>
            <person name="Wangdi T."/>
            <person name="Weiand M."/>
            <person name="Wilkinson J."/>
            <person name="Wilson A."/>
            <person name="Yadav S."/>
            <person name="Young G."/>
            <person name="Yu Q."/>
            <person name="Zembek L."/>
            <person name="Zhong D."/>
            <person name="Zimmer A."/>
            <person name="Zwirko Z."/>
            <person name="Jaffe D.B."/>
            <person name="Alvarez P."/>
            <person name="Brockman W."/>
            <person name="Butler J."/>
            <person name="Chin C."/>
            <person name="Gnerre S."/>
            <person name="Grabherr M."/>
            <person name="Kleber M."/>
            <person name="Mauceli E."/>
            <person name="MacCallum I."/>
        </authorList>
    </citation>
    <scope>NUCLEOTIDE SEQUENCE [LARGE SCALE GENOMIC DNA]</scope>
    <source>
        <strain evidence="3">MSH-3 / Tucson 14011-0111.49</strain>
    </source>
</reference>
<sequence length="165" mass="18969">MCPYCKRGVTKDLQPVNNPNETLAQKMTFNLGNTDQVGQHYLNMAHERVEKKKSEPVNNPNETLSQKMTFNLGNTDQIDQHYLNMAHEREEKKKSKLREFTFTSTHVLTHNTRTTKATTQRLLESAPWKTLRLGWGPQTHDDSDADSPSPSHRFSQCSLQAANWD</sequence>
<evidence type="ECO:0000313" key="2">
    <source>
        <dbReference type="EMBL" id="EDW35314.1"/>
    </source>
</evidence>
<gene>
    <name evidence="2" type="primary">Dper\GL20891</name>
    <name evidence="2" type="ORF">Dper_GL20891</name>
</gene>
<dbReference type="HOGENOM" id="CLU_1612536_0_0_1"/>
<name>B4H990_DROPE</name>
<feature type="region of interest" description="Disordered" evidence="1">
    <location>
        <begin position="132"/>
        <end position="165"/>
    </location>
</feature>
<accession>B4H990</accession>
<organism evidence="3">
    <name type="scientific">Drosophila persimilis</name>
    <name type="common">Fruit fly</name>
    <dbReference type="NCBI Taxonomy" id="7234"/>
    <lineage>
        <taxon>Eukaryota</taxon>
        <taxon>Metazoa</taxon>
        <taxon>Ecdysozoa</taxon>
        <taxon>Arthropoda</taxon>
        <taxon>Hexapoda</taxon>
        <taxon>Insecta</taxon>
        <taxon>Pterygota</taxon>
        <taxon>Neoptera</taxon>
        <taxon>Endopterygota</taxon>
        <taxon>Diptera</taxon>
        <taxon>Brachycera</taxon>
        <taxon>Muscomorpha</taxon>
        <taxon>Ephydroidea</taxon>
        <taxon>Drosophilidae</taxon>
        <taxon>Drosophila</taxon>
        <taxon>Sophophora</taxon>
    </lineage>
</organism>